<dbReference type="SUPFAM" id="SSF52833">
    <property type="entry name" value="Thioredoxin-like"/>
    <property type="match status" value="1"/>
</dbReference>
<evidence type="ECO:0000313" key="4">
    <source>
        <dbReference type="EMBL" id="GMN27706.1"/>
    </source>
</evidence>
<dbReference type="InterPro" id="IPR045073">
    <property type="entry name" value="Omega/Tau-like"/>
</dbReference>
<dbReference type="GO" id="GO:0005829">
    <property type="term" value="C:cytosol"/>
    <property type="evidence" value="ECO:0007669"/>
    <property type="project" value="UniProtKB-SubCell"/>
</dbReference>
<gene>
    <name evidence="3" type="ORF">TIFTF001_049385</name>
    <name evidence="4" type="ORF">TIFTF001_049388</name>
</gene>
<feature type="domain" description="GST N-terminal" evidence="2">
    <location>
        <begin position="6"/>
        <end position="69"/>
    </location>
</feature>
<dbReference type="Gene3D" id="3.40.30.10">
    <property type="entry name" value="Glutaredoxin"/>
    <property type="match status" value="1"/>
</dbReference>
<dbReference type="EMBL" id="BTGU01007081">
    <property type="protein sequence ID" value="GMN27706.1"/>
    <property type="molecule type" value="Genomic_DNA"/>
</dbReference>
<dbReference type="PANTHER" id="PTHR11260">
    <property type="entry name" value="GLUTATHIONE S-TRANSFERASE, GST, SUPERFAMILY, GST DOMAIN CONTAINING"/>
    <property type="match status" value="1"/>
</dbReference>
<proteinExistence type="inferred from homology"/>
<dbReference type="PANTHER" id="PTHR11260:SF615">
    <property type="entry name" value="GLUTATHIONE S-TRANSFERASE U17"/>
    <property type="match status" value="1"/>
</dbReference>
<dbReference type="InterPro" id="IPR036249">
    <property type="entry name" value="Thioredoxin-like_sf"/>
</dbReference>
<dbReference type="Pfam" id="PF02798">
    <property type="entry name" value="GST_N"/>
    <property type="match status" value="1"/>
</dbReference>
<protein>
    <recommendedName>
        <fullName evidence="1">Glutathione S-transferase</fullName>
        <ecNumber evidence="1">2.5.1.18</ecNumber>
    </recommendedName>
</protein>
<dbReference type="EC" id="2.5.1.18" evidence="1"/>
<evidence type="ECO:0000259" key="2">
    <source>
        <dbReference type="PROSITE" id="PS50404"/>
    </source>
</evidence>
<dbReference type="GO" id="GO:0004364">
    <property type="term" value="F:glutathione transferase activity"/>
    <property type="evidence" value="ECO:0007669"/>
    <property type="project" value="UniProtKB-UniRule"/>
</dbReference>
<keyword evidence="1" id="KW-0808">Transferase</keyword>
<sequence>MAETKSDVTLIGAWQSPFVLRAQIALNVKNLQYVFHEEKFGTKSELFLKSNPVHKKVPVLIHGDKPIWELVGLDQGYREIKWAQSDSSRKDNPVGLLGLKVQSKPPLSVGFCTTLRSSPKLERGLRGCHGNRTRVDEGEKLAKAPTLVNPSTPVAVEFGLFYAMKKIYLD</sequence>
<evidence type="ECO:0000313" key="5">
    <source>
        <dbReference type="Proteomes" id="UP001187192"/>
    </source>
</evidence>
<evidence type="ECO:0000313" key="3">
    <source>
        <dbReference type="EMBL" id="GMN27682.1"/>
    </source>
</evidence>
<dbReference type="InterPro" id="IPR004045">
    <property type="entry name" value="Glutathione_S-Trfase_N"/>
</dbReference>
<comment type="similarity">
    <text evidence="1">Belongs to the GST superfamily.</text>
</comment>
<keyword evidence="1" id="KW-0963">Cytoplasm</keyword>
<name>A0AA87ZIK5_FICCA</name>
<dbReference type="PROSITE" id="PS50404">
    <property type="entry name" value="GST_NTER"/>
    <property type="match status" value="1"/>
</dbReference>
<comment type="subcellular location">
    <subcellularLocation>
        <location evidence="1">Cytoplasm</location>
        <location evidence="1">Cytosol</location>
    </subcellularLocation>
</comment>
<comment type="caution">
    <text evidence="4">The sequence shown here is derived from an EMBL/GenBank/DDBJ whole genome shotgun (WGS) entry which is preliminary data.</text>
</comment>
<evidence type="ECO:0000256" key="1">
    <source>
        <dbReference type="RuleBase" id="RU369102"/>
    </source>
</evidence>
<comment type="function">
    <text evidence="1">Is involved in the conjugation of reduced glutathione to a wide number of exogenous and endogenous hydrophobic electrophiles.</text>
</comment>
<comment type="catalytic activity">
    <reaction evidence="1">
        <text>RX + glutathione = an S-substituted glutathione + a halide anion + H(+)</text>
        <dbReference type="Rhea" id="RHEA:16437"/>
        <dbReference type="ChEBI" id="CHEBI:15378"/>
        <dbReference type="ChEBI" id="CHEBI:16042"/>
        <dbReference type="ChEBI" id="CHEBI:17792"/>
        <dbReference type="ChEBI" id="CHEBI:57925"/>
        <dbReference type="ChEBI" id="CHEBI:90779"/>
        <dbReference type="EC" id="2.5.1.18"/>
    </reaction>
</comment>
<keyword evidence="5" id="KW-1185">Reference proteome</keyword>
<dbReference type="AlphaFoldDB" id="A0AA87ZIK5"/>
<organism evidence="4 5">
    <name type="scientific">Ficus carica</name>
    <name type="common">Common fig</name>
    <dbReference type="NCBI Taxonomy" id="3494"/>
    <lineage>
        <taxon>Eukaryota</taxon>
        <taxon>Viridiplantae</taxon>
        <taxon>Streptophyta</taxon>
        <taxon>Embryophyta</taxon>
        <taxon>Tracheophyta</taxon>
        <taxon>Spermatophyta</taxon>
        <taxon>Magnoliopsida</taxon>
        <taxon>eudicotyledons</taxon>
        <taxon>Gunneridae</taxon>
        <taxon>Pentapetalae</taxon>
        <taxon>rosids</taxon>
        <taxon>fabids</taxon>
        <taxon>Rosales</taxon>
        <taxon>Moraceae</taxon>
        <taxon>Ficeae</taxon>
        <taxon>Ficus</taxon>
    </lineage>
</organism>
<dbReference type="Proteomes" id="UP001187192">
    <property type="component" value="Unassembled WGS sequence"/>
</dbReference>
<accession>A0AA87ZIK5</accession>
<dbReference type="EMBL" id="BTGU01007080">
    <property type="protein sequence ID" value="GMN27682.1"/>
    <property type="molecule type" value="Genomic_DNA"/>
</dbReference>
<reference evidence="4" key="1">
    <citation type="submission" date="2023-07" db="EMBL/GenBank/DDBJ databases">
        <title>draft genome sequence of fig (Ficus carica).</title>
        <authorList>
            <person name="Takahashi T."/>
            <person name="Nishimura K."/>
        </authorList>
    </citation>
    <scope>NUCLEOTIDE SEQUENCE</scope>
</reference>
<dbReference type="GO" id="GO:0006749">
    <property type="term" value="P:glutathione metabolic process"/>
    <property type="evidence" value="ECO:0007669"/>
    <property type="project" value="TreeGrafter"/>
</dbReference>